<protein>
    <submittedName>
        <fullName evidence="2">Uncharacterized protein</fullName>
    </submittedName>
</protein>
<organism evidence="2 3">
    <name type="scientific">Phakopsora pachyrhizi</name>
    <name type="common">Asian soybean rust disease fungus</name>
    <dbReference type="NCBI Taxonomy" id="170000"/>
    <lineage>
        <taxon>Eukaryota</taxon>
        <taxon>Fungi</taxon>
        <taxon>Dikarya</taxon>
        <taxon>Basidiomycota</taxon>
        <taxon>Pucciniomycotina</taxon>
        <taxon>Pucciniomycetes</taxon>
        <taxon>Pucciniales</taxon>
        <taxon>Phakopsoraceae</taxon>
        <taxon>Phakopsora</taxon>
    </lineage>
</organism>
<dbReference type="Proteomes" id="UP001153365">
    <property type="component" value="Unassembled WGS sequence"/>
</dbReference>
<comment type="caution">
    <text evidence="2">The sequence shown here is derived from an EMBL/GenBank/DDBJ whole genome shotgun (WGS) entry which is preliminary data.</text>
</comment>
<evidence type="ECO:0000313" key="3">
    <source>
        <dbReference type="Proteomes" id="UP001153365"/>
    </source>
</evidence>
<dbReference type="AlphaFoldDB" id="A0AAV0AIS9"/>
<keyword evidence="3" id="KW-1185">Reference proteome</keyword>
<gene>
    <name evidence="2" type="ORF">PPACK8108_LOCUS2128</name>
</gene>
<feature type="region of interest" description="Disordered" evidence="1">
    <location>
        <begin position="16"/>
        <end position="64"/>
    </location>
</feature>
<sequence length="105" mass="11545">MLEFWMLQARQAVTADRSVGRQAHAGAEGRQVGRQVGTAGRQSQQVSTAGRQAGQRAGRWAGRAGRQLKFGESGKLNENCTMITTRSFQELNSQFQVVQLIPQEV</sequence>
<feature type="compositionally biased region" description="Low complexity" evidence="1">
    <location>
        <begin position="49"/>
        <end position="64"/>
    </location>
</feature>
<evidence type="ECO:0000256" key="1">
    <source>
        <dbReference type="SAM" id="MobiDB-lite"/>
    </source>
</evidence>
<name>A0AAV0AIS9_PHAPC</name>
<accession>A0AAV0AIS9</accession>
<dbReference type="EMBL" id="CALTRL010000364">
    <property type="protein sequence ID" value="CAH7667704.1"/>
    <property type="molecule type" value="Genomic_DNA"/>
</dbReference>
<reference evidence="2" key="1">
    <citation type="submission" date="2022-06" db="EMBL/GenBank/DDBJ databases">
        <authorList>
            <consortium name="SYNGENTA / RWTH Aachen University"/>
        </authorList>
    </citation>
    <scope>NUCLEOTIDE SEQUENCE</scope>
</reference>
<proteinExistence type="predicted"/>
<evidence type="ECO:0000313" key="2">
    <source>
        <dbReference type="EMBL" id="CAH7667704.1"/>
    </source>
</evidence>